<organism evidence="2 3">
    <name type="scientific">Riccia sorocarpa</name>
    <dbReference type="NCBI Taxonomy" id="122646"/>
    <lineage>
        <taxon>Eukaryota</taxon>
        <taxon>Viridiplantae</taxon>
        <taxon>Streptophyta</taxon>
        <taxon>Embryophyta</taxon>
        <taxon>Marchantiophyta</taxon>
        <taxon>Marchantiopsida</taxon>
        <taxon>Marchantiidae</taxon>
        <taxon>Marchantiales</taxon>
        <taxon>Ricciaceae</taxon>
        <taxon>Riccia</taxon>
    </lineage>
</organism>
<feature type="region of interest" description="Disordered" evidence="1">
    <location>
        <begin position="29"/>
        <end position="263"/>
    </location>
</feature>
<gene>
    <name evidence="2" type="ORF">R1sor_019580</name>
</gene>
<dbReference type="EMBL" id="JBJQOH010000001">
    <property type="protein sequence ID" value="KAL3701558.1"/>
    <property type="molecule type" value="Genomic_DNA"/>
</dbReference>
<feature type="compositionally biased region" description="Polar residues" evidence="1">
    <location>
        <begin position="149"/>
        <end position="164"/>
    </location>
</feature>
<reference evidence="2 3" key="1">
    <citation type="submission" date="2024-09" db="EMBL/GenBank/DDBJ databases">
        <title>Chromosome-scale assembly of Riccia sorocarpa.</title>
        <authorList>
            <person name="Paukszto L."/>
        </authorList>
    </citation>
    <scope>NUCLEOTIDE SEQUENCE [LARGE SCALE GENOMIC DNA]</scope>
    <source>
        <strain evidence="2">LP-2024</strain>
        <tissue evidence="2">Aerial parts of the thallus</tissue>
    </source>
</reference>
<dbReference type="AlphaFoldDB" id="A0ABD3ICX1"/>
<sequence>MQASGKRKVRPTCIGIVVLHILRTCGIVDDEDIVQSDSDKSVEEGTPPRSARAPPVEVLSSSTSPDRVQDLSSSTPDRVQDLSSSSPEGRQVSLDPRDIPSSSSPGRHQDRPPRTDLPSSSSPGCRKQDSPTRAVRRHSPESSPGVAPSTLTDHTTRSGSPSSPDRQEPDDNEPLGGFGSPMVPYPPSDDEQVEAVAVLTSLAASDPSPASKGKRPVLHRSSSESEEIRFVRPDRVKRRVADPEDDDAGPVSQQAEAARGSAV</sequence>
<protein>
    <submittedName>
        <fullName evidence="2">Uncharacterized protein</fullName>
    </submittedName>
</protein>
<comment type="caution">
    <text evidence="2">The sequence shown here is derived from an EMBL/GenBank/DDBJ whole genome shotgun (WGS) entry which is preliminary data.</text>
</comment>
<name>A0ABD3ICX1_9MARC</name>
<evidence type="ECO:0000256" key="1">
    <source>
        <dbReference type="SAM" id="MobiDB-lite"/>
    </source>
</evidence>
<accession>A0ABD3ICX1</accession>
<keyword evidence="3" id="KW-1185">Reference proteome</keyword>
<feature type="compositionally biased region" description="Polar residues" evidence="1">
    <location>
        <begin position="59"/>
        <end position="88"/>
    </location>
</feature>
<feature type="compositionally biased region" description="Basic and acidic residues" evidence="1">
    <location>
        <begin position="221"/>
        <end position="242"/>
    </location>
</feature>
<proteinExistence type="predicted"/>
<evidence type="ECO:0000313" key="3">
    <source>
        <dbReference type="Proteomes" id="UP001633002"/>
    </source>
</evidence>
<evidence type="ECO:0000313" key="2">
    <source>
        <dbReference type="EMBL" id="KAL3701558.1"/>
    </source>
</evidence>
<dbReference type="Proteomes" id="UP001633002">
    <property type="component" value="Unassembled WGS sequence"/>
</dbReference>